<keyword evidence="1" id="KW-0175">Coiled coil</keyword>
<feature type="coiled-coil region" evidence="1">
    <location>
        <begin position="133"/>
        <end position="185"/>
    </location>
</feature>
<protein>
    <submittedName>
        <fullName evidence="3">Uncharacterized protein</fullName>
    </submittedName>
</protein>
<name>A0A7S1EAI9_HEMAN</name>
<keyword evidence="2" id="KW-0732">Signal</keyword>
<reference evidence="3" key="1">
    <citation type="submission" date="2021-01" db="EMBL/GenBank/DDBJ databases">
        <authorList>
            <person name="Corre E."/>
            <person name="Pelletier E."/>
            <person name="Niang G."/>
            <person name="Scheremetjew M."/>
            <person name="Finn R."/>
            <person name="Kale V."/>
            <person name="Holt S."/>
            <person name="Cochrane G."/>
            <person name="Meng A."/>
            <person name="Brown T."/>
            <person name="Cohen L."/>
        </authorList>
    </citation>
    <scope>NUCLEOTIDE SEQUENCE</scope>
    <source>
        <strain evidence="3">CCMP644</strain>
    </source>
</reference>
<gene>
    <name evidence="3" type="ORF">HAND00432_LOCUS21599</name>
</gene>
<organism evidence="3">
    <name type="scientific">Hemiselmis andersenii</name>
    <name type="common">Cryptophyte alga</name>
    <dbReference type="NCBI Taxonomy" id="464988"/>
    <lineage>
        <taxon>Eukaryota</taxon>
        <taxon>Cryptophyceae</taxon>
        <taxon>Cryptomonadales</taxon>
        <taxon>Hemiselmidaceae</taxon>
        <taxon>Hemiselmis</taxon>
    </lineage>
</organism>
<evidence type="ECO:0000256" key="2">
    <source>
        <dbReference type="SAM" id="SignalP"/>
    </source>
</evidence>
<evidence type="ECO:0000256" key="1">
    <source>
        <dbReference type="SAM" id="Coils"/>
    </source>
</evidence>
<dbReference type="EMBL" id="HBFX01035798">
    <property type="protein sequence ID" value="CAD8970600.1"/>
    <property type="molecule type" value="Transcribed_RNA"/>
</dbReference>
<proteinExistence type="predicted"/>
<accession>A0A7S1EAI9</accession>
<evidence type="ECO:0000313" key="3">
    <source>
        <dbReference type="EMBL" id="CAD8970600.1"/>
    </source>
</evidence>
<feature type="chain" id="PRO_5031410081" evidence="2">
    <location>
        <begin position="23"/>
        <end position="353"/>
    </location>
</feature>
<feature type="signal peptide" evidence="2">
    <location>
        <begin position="1"/>
        <end position="22"/>
    </location>
</feature>
<dbReference type="AlphaFoldDB" id="A0A7S1EAI9"/>
<sequence length="353" mass="38954">MYGVHTLVTLFLCGTLATCVTAFVPGAGSLVLNPFSSTRAVGKLRAGGGLCRRSFRLTPLHMSSPVDKSDAESKKAVEAWQVVLASARKRKEEIKHDFFQFSQFKYGEIAECRVGVFNAKHQYSALKWVPALGDLLENRLEGKRKELEGYERDLDKKRIESKALLSMAEKEIREAEEQLDLAYQRMSAPTSMNQVGFHDPKLRSDAEAMLLKAEKAYRQGKRDASVKALEEAQPIFETLAIFPDSKAANTSLSGRLYDLKKCIDTGAEYRTGASTGTEYITANKRIPSDVAAALQTQWSSQKPGGRIEQVNEWLDKPRLDPQFDAILTSLALVSTLGLLIFALTAGSGEAPVE</sequence>